<evidence type="ECO:0000259" key="9">
    <source>
        <dbReference type="Pfam" id="PF01850"/>
    </source>
</evidence>
<dbReference type="HAMAP" id="MF_00265">
    <property type="entry name" value="VapC_Nob1"/>
    <property type="match status" value="1"/>
</dbReference>
<dbReference type="EC" id="3.1.-.-" evidence="8"/>
<feature type="binding site" evidence="8">
    <location>
        <position position="97"/>
    </location>
    <ligand>
        <name>Mg(2+)</name>
        <dbReference type="ChEBI" id="CHEBI:18420"/>
    </ligand>
</feature>
<dbReference type="OrthoDB" id="9796690at2"/>
<evidence type="ECO:0000256" key="3">
    <source>
        <dbReference type="ARBA" id="ARBA00022722"/>
    </source>
</evidence>
<keyword evidence="5 8" id="KW-0378">Hydrolase</keyword>
<dbReference type="GO" id="GO:0090729">
    <property type="term" value="F:toxin activity"/>
    <property type="evidence" value="ECO:0007669"/>
    <property type="project" value="UniProtKB-KW"/>
</dbReference>
<evidence type="ECO:0000313" key="10">
    <source>
        <dbReference type="EMBL" id="THF64190.1"/>
    </source>
</evidence>
<sequence>MRFMLDTNICIYLINQRPAHVRGHFEQHPVGDIGISAITAGELAYGVAKSGSARNRAALETFLLPLEIAPFDDRAMWRYAEVRCALETAGTPIGPLDTQIAAHALALGCTLVTNNLREFDRVAGLALENWAEPLLHETLAPYISSS</sequence>
<proteinExistence type="inferred from homology"/>
<evidence type="ECO:0000256" key="8">
    <source>
        <dbReference type="HAMAP-Rule" id="MF_00265"/>
    </source>
</evidence>
<evidence type="ECO:0000313" key="11">
    <source>
        <dbReference type="Proteomes" id="UP000307956"/>
    </source>
</evidence>
<dbReference type="InterPro" id="IPR029060">
    <property type="entry name" value="PIN-like_dom_sf"/>
</dbReference>
<keyword evidence="11" id="KW-1185">Reference proteome</keyword>
<dbReference type="GO" id="GO:0000287">
    <property type="term" value="F:magnesium ion binding"/>
    <property type="evidence" value="ECO:0007669"/>
    <property type="project" value="UniProtKB-UniRule"/>
</dbReference>
<keyword evidence="6 8" id="KW-0460">Magnesium</keyword>
<keyword evidence="4 8" id="KW-0479">Metal-binding</keyword>
<evidence type="ECO:0000256" key="4">
    <source>
        <dbReference type="ARBA" id="ARBA00022723"/>
    </source>
</evidence>
<dbReference type="PANTHER" id="PTHR33653">
    <property type="entry name" value="RIBONUCLEASE VAPC2"/>
    <property type="match status" value="1"/>
</dbReference>
<dbReference type="InterPro" id="IPR022907">
    <property type="entry name" value="VapC_family"/>
</dbReference>
<protein>
    <recommendedName>
        <fullName evidence="8">Ribonuclease VapC</fullName>
        <shortName evidence="8">RNase VapC</shortName>
        <ecNumber evidence="8">3.1.-.-</ecNumber>
    </recommendedName>
    <alternativeName>
        <fullName evidence="8">Toxin VapC</fullName>
    </alternativeName>
</protein>
<dbReference type="InterPro" id="IPR050556">
    <property type="entry name" value="Type_II_TA_system_RNase"/>
</dbReference>
<evidence type="ECO:0000256" key="2">
    <source>
        <dbReference type="ARBA" id="ARBA00022649"/>
    </source>
</evidence>
<dbReference type="GO" id="GO:0016787">
    <property type="term" value="F:hydrolase activity"/>
    <property type="evidence" value="ECO:0007669"/>
    <property type="project" value="UniProtKB-KW"/>
</dbReference>
<keyword evidence="8" id="KW-0800">Toxin</keyword>
<dbReference type="CDD" id="cd09881">
    <property type="entry name" value="PIN_VapC4-5_FitB-like"/>
    <property type="match status" value="1"/>
</dbReference>
<dbReference type="InterPro" id="IPR002716">
    <property type="entry name" value="PIN_dom"/>
</dbReference>
<evidence type="ECO:0000256" key="6">
    <source>
        <dbReference type="ARBA" id="ARBA00022842"/>
    </source>
</evidence>
<comment type="caution">
    <text evidence="10">The sequence shown here is derived from an EMBL/GenBank/DDBJ whole genome shotgun (WGS) entry which is preliminary data.</text>
</comment>
<comment type="similarity">
    <text evidence="7 8">Belongs to the PINc/VapC protein family.</text>
</comment>
<dbReference type="SUPFAM" id="SSF88723">
    <property type="entry name" value="PIN domain-like"/>
    <property type="match status" value="1"/>
</dbReference>
<feature type="binding site" evidence="8">
    <location>
        <position position="6"/>
    </location>
    <ligand>
        <name>Mg(2+)</name>
        <dbReference type="ChEBI" id="CHEBI:18420"/>
    </ligand>
</feature>
<name>A0A4S4AVZ0_9RHOO</name>
<reference evidence="10 11" key="1">
    <citation type="submission" date="2019-04" db="EMBL/GenBank/DDBJ databases">
        <title>Azoarcus rhizosphaerae sp. nov. isolated from rhizosphere of Ficus religiosa.</title>
        <authorList>
            <person name="Lin S.-Y."/>
            <person name="Hameed A."/>
            <person name="Hsu Y.-H."/>
            <person name="Young C.-C."/>
        </authorList>
    </citation>
    <scope>NUCLEOTIDE SEQUENCE [LARGE SCALE GENOMIC DNA]</scope>
    <source>
        <strain evidence="10 11">CC-YHH848</strain>
    </source>
</reference>
<accession>A0A4S4AVZ0</accession>
<dbReference type="Pfam" id="PF01850">
    <property type="entry name" value="PIN"/>
    <property type="match status" value="1"/>
</dbReference>
<dbReference type="GO" id="GO:0004540">
    <property type="term" value="F:RNA nuclease activity"/>
    <property type="evidence" value="ECO:0007669"/>
    <property type="project" value="InterPro"/>
</dbReference>
<dbReference type="Proteomes" id="UP000307956">
    <property type="component" value="Unassembled WGS sequence"/>
</dbReference>
<dbReference type="EMBL" id="SSOD01000002">
    <property type="protein sequence ID" value="THF64190.1"/>
    <property type="molecule type" value="Genomic_DNA"/>
</dbReference>
<organism evidence="10 11">
    <name type="scientific">Pseudothauera rhizosphaerae</name>
    <dbReference type="NCBI Taxonomy" id="2565932"/>
    <lineage>
        <taxon>Bacteria</taxon>
        <taxon>Pseudomonadati</taxon>
        <taxon>Pseudomonadota</taxon>
        <taxon>Betaproteobacteria</taxon>
        <taxon>Rhodocyclales</taxon>
        <taxon>Zoogloeaceae</taxon>
        <taxon>Pseudothauera</taxon>
    </lineage>
</organism>
<comment type="function">
    <text evidence="8">Toxic component of a toxin-antitoxin (TA) system. An RNase.</text>
</comment>
<evidence type="ECO:0000256" key="5">
    <source>
        <dbReference type="ARBA" id="ARBA00022801"/>
    </source>
</evidence>
<evidence type="ECO:0000256" key="7">
    <source>
        <dbReference type="ARBA" id="ARBA00038093"/>
    </source>
</evidence>
<keyword evidence="3 8" id="KW-0540">Nuclease</keyword>
<dbReference type="AlphaFoldDB" id="A0A4S4AVZ0"/>
<dbReference type="PANTHER" id="PTHR33653:SF1">
    <property type="entry name" value="RIBONUCLEASE VAPC2"/>
    <property type="match status" value="1"/>
</dbReference>
<feature type="domain" description="PIN" evidence="9">
    <location>
        <begin position="4"/>
        <end position="124"/>
    </location>
</feature>
<gene>
    <name evidence="8" type="primary">vapC</name>
    <name evidence="10" type="ORF">E6O51_02380</name>
</gene>
<keyword evidence="2 8" id="KW-1277">Toxin-antitoxin system</keyword>
<dbReference type="Gene3D" id="3.40.50.1010">
    <property type="entry name" value="5'-nuclease"/>
    <property type="match status" value="1"/>
</dbReference>
<comment type="cofactor">
    <cofactor evidence="1 8">
        <name>Mg(2+)</name>
        <dbReference type="ChEBI" id="CHEBI:18420"/>
    </cofactor>
</comment>
<evidence type="ECO:0000256" key="1">
    <source>
        <dbReference type="ARBA" id="ARBA00001946"/>
    </source>
</evidence>